<evidence type="ECO:0000313" key="3">
    <source>
        <dbReference type="Proteomes" id="UP001552299"/>
    </source>
</evidence>
<accession>A0ABD0V5U9</accession>
<proteinExistence type="predicted"/>
<dbReference type="AlphaFoldDB" id="A0ABD0V5U9"/>
<keyword evidence="3" id="KW-1185">Reference proteome</keyword>
<reference evidence="2 3" key="1">
    <citation type="journal article" date="2024" name="Plant Biotechnol. J.">
        <title>Dendrobium thyrsiflorum genome and its molecular insights into genes involved in important horticultural traits.</title>
        <authorList>
            <person name="Chen B."/>
            <person name="Wang J.Y."/>
            <person name="Zheng P.J."/>
            <person name="Li K.L."/>
            <person name="Liang Y.M."/>
            <person name="Chen X.F."/>
            <person name="Zhang C."/>
            <person name="Zhao X."/>
            <person name="He X."/>
            <person name="Zhang G.Q."/>
            <person name="Liu Z.J."/>
            <person name="Xu Q."/>
        </authorList>
    </citation>
    <scope>NUCLEOTIDE SEQUENCE [LARGE SCALE GENOMIC DNA]</scope>
    <source>
        <strain evidence="2">GZMU011</strain>
    </source>
</reference>
<dbReference type="Proteomes" id="UP001552299">
    <property type="component" value="Unassembled WGS sequence"/>
</dbReference>
<organism evidence="2 3">
    <name type="scientific">Dendrobium thyrsiflorum</name>
    <name type="common">Pinecone-like raceme dendrobium</name>
    <name type="synonym">Orchid</name>
    <dbReference type="NCBI Taxonomy" id="117978"/>
    <lineage>
        <taxon>Eukaryota</taxon>
        <taxon>Viridiplantae</taxon>
        <taxon>Streptophyta</taxon>
        <taxon>Embryophyta</taxon>
        <taxon>Tracheophyta</taxon>
        <taxon>Spermatophyta</taxon>
        <taxon>Magnoliopsida</taxon>
        <taxon>Liliopsida</taxon>
        <taxon>Asparagales</taxon>
        <taxon>Orchidaceae</taxon>
        <taxon>Epidendroideae</taxon>
        <taxon>Malaxideae</taxon>
        <taxon>Dendrobiinae</taxon>
        <taxon>Dendrobium</taxon>
    </lineage>
</organism>
<sequence length="143" mass="16808">MGKNQAYKAMQRSRLSDAAGPEEFEDGRVDGTFHSPEWHAARLASLNTSHTITWEEFKKKQKKFRHRSDFCSKLERESLFDTVIWKHSNSRQTFVAEFRFWCSAEFPVEERNSTIQRGESELVYQRRKSRSVDLEMSILQGGK</sequence>
<dbReference type="PANTHER" id="PTHR36021">
    <property type="entry name" value="COREPRESSOR"/>
    <property type="match status" value="1"/>
</dbReference>
<evidence type="ECO:0000313" key="2">
    <source>
        <dbReference type="EMBL" id="KAL0917976.1"/>
    </source>
</evidence>
<name>A0ABD0V5U9_DENTH</name>
<dbReference type="PANTHER" id="PTHR36021:SF1">
    <property type="entry name" value="COREPRESSOR"/>
    <property type="match status" value="1"/>
</dbReference>
<feature type="region of interest" description="Disordered" evidence="1">
    <location>
        <begin position="1"/>
        <end position="23"/>
    </location>
</feature>
<comment type="caution">
    <text evidence="2">The sequence shown here is derived from an EMBL/GenBank/DDBJ whole genome shotgun (WGS) entry which is preliminary data.</text>
</comment>
<protein>
    <submittedName>
        <fullName evidence="2">Uncharacterized protein</fullName>
    </submittedName>
</protein>
<dbReference type="EMBL" id="JANQDX010000010">
    <property type="protein sequence ID" value="KAL0917976.1"/>
    <property type="molecule type" value="Genomic_DNA"/>
</dbReference>
<gene>
    <name evidence="2" type="ORF">M5K25_013088</name>
</gene>
<evidence type="ECO:0000256" key="1">
    <source>
        <dbReference type="SAM" id="MobiDB-lite"/>
    </source>
</evidence>